<dbReference type="Gene3D" id="3.40.30.10">
    <property type="entry name" value="Glutaredoxin"/>
    <property type="match status" value="1"/>
</dbReference>
<dbReference type="PANTHER" id="PTHR13887:SF14">
    <property type="entry name" value="DISULFIDE BOND FORMATION PROTEIN D"/>
    <property type="match status" value="1"/>
</dbReference>
<keyword evidence="3" id="KW-0560">Oxidoreductase</keyword>
<comment type="similarity">
    <text evidence="1">Belongs to the thioredoxin family. DsbA subfamily.</text>
</comment>
<evidence type="ECO:0000313" key="9">
    <source>
        <dbReference type="Proteomes" id="UP000269438"/>
    </source>
</evidence>
<evidence type="ECO:0000256" key="3">
    <source>
        <dbReference type="ARBA" id="ARBA00023002"/>
    </source>
</evidence>
<keyword evidence="2" id="KW-0732">Signal</keyword>
<protein>
    <submittedName>
        <fullName evidence="8">DsbA family protein</fullName>
    </submittedName>
</protein>
<evidence type="ECO:0000256" key="4">
    <source>
        <dbReference type="ARBA" id="ARBA00023157"/>
    </source>
</evidence>
<keyword evidence="5" id="KW-0676">Redox-active center</keyword>
<dbReference type="Proteomes" id="UP000269438">
    <property type="component" value="Unassembled WGS sequence"/>
</dbReference>
<keyword evidence="9" id="KW-1185">Reference proteome</keyword>
<dbReference type="InterPro" id="IPR036249">
    <property type="entry name" value="Thioredoxin-like_sf"/>
</dbReference>
<feature type="domain" description="Thioredoxin" evidence="7">
    <location>
        <begin position="29"/>
        <end position="239"/>
    </location>
</feature>
<reference evidence="8 9" key="1">
    <citation type="submission" date="2018-10" db="EMBL/GenBank/DDBJ databases">
        <authorList>
            <person name="Li J."/>
        </authorList>
    </citation>
    <scope>NUCLEOTIDE SEQUENCE [LARGE SCALE GENOMIC DNA]</scope>
    <source>
        <strain evidence="8 9">JCM 11654</strain>
    </source>
</reference>
<dbReference type="InterPro" id="IPR013766">
    <property type="entry name" value="Thioredoxin_domain"/>
</dbReference>
<name>A0A3L7B028_9MICO</name>
<dbReference type="GO" id="GO:0016491">
    <property type="term" value="F:oxidoreductase activity"/>
    <property type="evidence" value="ECO:0007669"/>
    <property type="project" value="UniProtKB-KW"/>
</dbReference>
<comment type="caution">
    <text evidence="8">The sequence shown here is derived from an EMBL/GenBank/DDBJ whole genome shotgun (WGS) entry which is preliminary data.</text>
</comment>
<gene>
    <name evidence="8" type="ORF">D9V34_02150</name>
</gene>
<feature type="compositionally biased region" description="Low complexity" evidence="6">
    <location>
        <begin position="31"/>
        <end position="41"/>
    </location>
</feature>
<dbReference type="EMBL" id="RCUY01000001">
    <property type="protein sequence ID" value="RLP84822.1"/>
    <property type="molecule type" value="Genomic_DNA"/>
</dbReference>
<feature type="region of interest" description="Disordered" evidence="6">
    <location>
        <begin position="31"/>
        <end position="59"/>
    </location>
</feature>
<evidence type="ECO:0000259" key="7">
    <source>
        <dbReference type="PROSITE" id="PS51352"/>
    </source>
</evidence>
<dbReference type="Pfam" id="PF13462">
    <property type="entry name" value="Thioredoxin_4"/>
    <property type="match status" value="1"/>
</dbReference>
<dbReference type="OrthoDB" id="117402at2"/>
<dbReference type="PANTHER" id="PTHR13887">
    <property type="entry name" value="GLUTATHIONE S-TRANSFERASE KAPPA"/>
    <property type="match status" value="1"/>
</dbReference>
<proteinExistence type="inferred from homology"/>
<dbReference type="AlphaFoldDB" id="A0A3L7B028"/>
<dbReference type="InterPro" id="IPR012336">
    <property type="entry name" value="Thioredoxin-like_fold"/>
</dbReference>
<dbReference type="RefSeq" id="WP_121687292.1">
    <property type="nucleotide sequence ID" value="NZ_RCUY01000001.1"/>
</dbReference>
<keyword evidence="4" id="KW-1015">Disulfide bond</keyword>
<evidence type="ECO:0000256" key="5">
    <source>
        <dbReference type="ARBA" id="ARBA00023284"/>
    </source>
</evidence>
<evidence type="ECO:0000256" key="1">
    <source>
        <dbReference type="ARBA" id="ARBA00005791"/>
    </source>
</evidence>
<dbReference type="PROSITE" id="PS51352">
    <property type="entry name" value="THIOREDOXIN_2"/>
    <property type="match status" value="1"/>
</dbReference>
<dbReference type="SUPFAM" id="SSF52833">
    <property type="entry name" value="Thioredoxin-like"/>
    <property type="match status" value="1"/>
</dbReference>
<accession>A0A3L7B028</accession>
<evidence type="ECO:0000313" key="8">
    <source>
        <dbReference type="EMBL" id="RLP84822.1"/>
    </source>
</evidence>
<organism evidence="8 9">
    <name type="scientific">Mycetocola lacteus</name>
    <dbReference type="NCBI Taxonomy" id="76637"/>
    <lineage>
        <taxon>Bacteria</taxon>
        <taxon>Bacillati</taxon>
        <taxon>Actinomycetota</taxon>
        <taxon>Actinomycetes</taxon>
        <taxon>Micrococcales</taxon>
        <taxon>Microbacteriaceae</taxon>
        <taxon>Mycetocola</taxon>
    </lineage>
</organism>
<evidence type="ECO:0000256" key="2">
    <source>
        <dbReference type="ARBA" id="ARBA00022729"/>
    </source>
</evidence>
<evidence type="ECO:0000256" key="6">
    <source>
        <dbReference type="SAM" id="MobiDB-lite"/>
    </source>
</evidence>
<sequence>MSTRRTTLIAIGSTLAVAAIGVMIWAGTTGPGDTAPTTPIAESQGPSTNNAAPQPEQPPLTLDRRIDGDPLAMGAIDAPVTLVEFADYRCPFCGVFSRDSMPQIKKEFVDTGLVRVEWRDFPIFGEDSVASAVAARAAGEQGKFWEYHDAVYAAAPERGHPDYPREALIAFAEQVGVPDMAKFTADLDSPALAAAVNKDLTEGKSLGVNSTPVFAINSTPVVGAQPLSVFQEAIRAELAKVGR</sequence>